<evidence type="ECO:0000313" key="3">
    <source>
        <dbReference type="Proteomes" id="UP001500843"/>
    </source>
</evidence>
<evidence type="ECO:0000313" key="2">
    <source>
        <dbReference type="EMBL" id="GAA4707374.1"/>
    </source>
</evidence>
<evidence type="ECO:0008006" key="4">
    <source>
        <dbReference type="Google" id="ProtNLM"/>
    </source>
</evidence>
<protein>
    <recommendedName>
        <fullName evidence="4">Terminase small subunit</fullName>
    </recommendedName>
</protein>
<keyword evidence="3" id="KW-1185">Reference proteome</keyword>
<dbReference type="Proteomes" id="UP001500843">
    <property type="component" value="Unassembled WGS sequence"/>
</dbReference>
<name>A0ABP8XG16_9MICO</name>
<feature type="region of interest" description="Disordered" evidence="1">
    <location>
        <begin position="56"/>
        <end position="75"/>
    </location>
</feature>
<proteinExistence type="predicted"/>
<dbReference type="EMBL" id="BAABHM010000013">
    <property type="protein sequence ID" value="GAA4707374.1"/>
    <property type="molecule type" value="Genomic_DNA"/>
</dbReference>
<comment type="caution">
    <text evidence="2">The sequence shown here is derived from an EMBL/GenBank/DDBJ whole genome shotgun (WGS) entry which is preliminary data.</text>
</comment>
<reference evidence="3" key="1">
    <citation type="journal article" date="2019" name="Int. J. Syst. Evol. Microbiol.">
        <title>The Global Catalogue of Microorganisms (GCM) 10K type strain sequencing project: providing services to taxonomists for standard genome sequencing and annotation.</title>
        <authorList>
            <consortium name="The Broad Institute Genomics Platform"/>
            <consortium name="The Broad Institute Genome Sequencing Center for Infectious Disease"/>
            <person name="Wu L."/>
            <person name="Ma J."/>
        </authorList>
    </citation>
    <scope>NUCLEOTIDE SEQUENCE [LARGE SCALE GENOMIC DNA]</scope>
    <source>
        <strain evidence="3">JCM 17975</strain>
    </source>
</reference>
<dbReference type="RefSeq" id="WP_253873073.1">
    <property type="nucleotide sequence ID" value="NZ_BAABHM010000013.1"/>
</dbReference>
<sequence>MAKARKFLEGVKHGRSCYVAGCDCAVGRQANSEYLKDYRARKRAEQLEAAGVQLLDVEPPEPEPETTPADPPVVGPIEQALADDLARNDGTATYLEQVAVTVARSLDMAVRTYRLDLISPLAQRLVDVGVRLWPPAPAEPAGDDKDKRAELLLLMGGEGQTTAEPEAAGGA</sequence>
<gene>
    <name evidence="2" type="ORF">GCM10023198_32270</name>
</gene>
<accession>A0ABP8XG16</accession>
<evidence type="ECO:0000256" key="1">
    <source>
        <dbReference type="SAM" id="MobiDB-lite"/>
    </source>
</evidence>
<organism evidence="2 3">
    <name type="scientific">Promicromonospora umidemergens</name>
    <dbReference type="NCBI Taxonomy" id="629679"/>
    <lineage>
        <taxon>Bacteria</taxon>
        <taxon>Bacillati</taxon>
        <taxon>Actinomycetota</taxon>
        <taxon>Actinomycetes</taxon>
        <taxon>Micrococcales</taxon>
        <taxon>Promicromonosporaceae</taxon>
        <taxon>Promicromonospora</taxon>
    </lineage>
</organism>